<dbReference type="Gene3D" id="3.40.50.2300">
    <property type="match status" value="1"/>
</dbReference>
<evidence type="ECO:0000256" key="3">
    <source>
        <dbReference type="SAM" id="MobiDB-lite"/>
    </source>
</evidence>
<evidence type="ECO:0000259" key="4">
    <source>
        <dbReference type="PROSITE" id="PS50110"/>
    </source>
</evidence>
<name>A0A2Z3HRE3_9CAUL</name>
<dbReference type="Pfam" id="PF00072">
    <property type="entry name" value="Response_reg"/>
    <property type="match status" value="1"/>
</dbReference>
<dbReference type="SUPFAM" id="SSF52172">
    <property type="entry name" value="CheY-like"/>
    <property type="match status" value="1"/>
</dbReference>
<keyword evidence="6" id="KW-1185">Reference proteome</keyword>
<dbReference type="PROSITE" id="PS50110">
    <property type="entry name" value="RESPONSE_REGULATORY"/>
    <property type="match status" value="1"/>
</dbReference>
<feature type="region of interest" description="Disordered" evidence="3">
    <location>
        <begin position="150"/>
        <end position="192"/>
    </location>
</feature>
<dbReference type="GO" id="GO:0000160">
    <property type="term" value="P:phosphorelay signal transduction system"/>
    <property type="evidence" value="ECO:0007669"/>
    <property type="project" value="InterPro"/>
</dbReference>
<dbReference type="EMBL" id="CP029479">
    <property type="protein sequence ID" value="AWM77792.1"/>
    <property type="molecule type" value="Genomic_DNA"/>
</dbReference>
<protein>
    <submittedName>
        <fullName evidence="5">Two-component system response regulator</fullName>
    </submittedName>
</protein>
<accession>A0A2Z3HRE3</accession>
<dbReference type="InterPro" id="IPR001789">
    <property type="entry name" value="Sig_transdc_resp-reg_receiver"/>
</dbReference>
<feature type="modified residue" description="4-aspartylphosphate" evidence="2">
    <location>
        <position position="63"/>
    </location>
</feature>
<feature type="domain" description="Response regulatory" evidence="4">
    <location>
        <begin position="13"/>
        <end position="132"/>
    </location>
</feature>
<dbReference type="PANTHER" id="PTHR44591">
    <property type="entry name" value="STRESS RESPONSE REGULATOR PROTEIN 1"/>
    <property type="match status" value="1"/>
</dbReference>
<keyword evidence="1 2" id="KW-0597">Phosphoprotein</keyword>
<dbReference type="Proteomes" id="UP000247763">
    <property type="component" value="Chromosome"/>
</dbReference>
<organism evidence="5 6">
    <name type="scientific">Phenylobacterium parvum</name>
    <dbReference type="NCBI Taxonomy" id="2201350"/>
    <lineage>
        <taxon>Bacteria</taxon>
        <taxon>Pseudomonadati</taxon>
        <taxon>Pseudomonadota</taxon>
        <taxon>Alphaproteobacteria</taxon>
        <taxon>Caulobacterales</taxon>
        <taxon>Caulobacteraceae</taxon>
        <taxon>Phenylobacterium</taxon>
    </lineage>
</organism>
<evidence type="ECO:0000256" key="1">
    <source>
        <dbReference type="ARBA" id="ARBA00022553"/>
    </source>
</evidence>
<dbReference type="CDD" id="cd17546">
    <property type="entry name" value="REC_hyHK_CKI1_RcsC-like"/>
    <property type="match status" value="1"/>
</dbReference>
<dbReference type="InterPro" id="IPR011006">
    <property type="entry name" value="CheY-like_superfamily"/>
</dbReference>
<dbReference type="InterPro" id="IPR050595">
    <property type="entry name" value="Bact_response_regulator"/>
</dbReference>
<evidence type="ECO:0000313" key="6">
    <source>
        <dbReference type="Proteomes" id="UP000247763"/>
    </source>
</evidence>
<dbReference type="OrthoDB" id="9786548at2"/>
<dbReference type="KEGG" id="phb:HYN04_08455"/>
<dbReference type="AlphaFoldDB" id="A0A2Z3HRE3"/>
<dbReference type="RefSeq" id="WP_110450359.1">
    <property type="nucleotide sequence ID" value="NZ_CP029479.1"/>
</dbReference>
<evidence type="ECO:0000313" key="5">
    <source>
        <dbReference type="EMBL" id="AWM77792.1"/>
    </source>
</evidence>
<dbReference type="PANTHER" id="PTHR44591:SF3">
    <property type="entry name" value="RESPONSE REGULATORY DOMAIN-CONTAINING PROTEIN"/>
    <property type="match status" value="1"/>
</dbReference>
<sequence>MNGSARINLSSANVLVVDDNPQAIELLCGVLDGFGMRKFKRAVGVDEAKEACADAVFDLILTDAQMPGVDGYEFISWLRRSADEQARLTPAIIVTAHTRRSQVTKARDCGANFIIAKPITPKIILERIIWVAQSTRMFIETENYIGPDRRFRKAGPPAEFGVGRRKEDAETAAAAEAVAGNEPSSEVQETTA</sequence>
<dbReference type="SMART" id="SM00448">
    <property type="entry name" value="REC"/>
    <property type="match status" value="1"/>
</dbReference>
<gene>
    <name evidence="5" type="ORF">HYN04_08455</name>
</gene>
<evidence type="ECO:0000256" key="2">
    <source>
        <dbReference type="PROSITE-ProRule" id="PRU00169"/>
    </source>
</evidence>
<reference evidence="6" key="1">
    <citation type="submission" date="2018-05" db="EMBL/GenBank/DDBJ databases">
        <title>Genome sequencing of Phenylobacterium sp. HYN0004.</title>
        <authorList>
            <person name="Yi H."/>
            <person name="Baek C."/>
        </authorList>
    </citation>
    <scope>NUCLEOTIDE SEQUENCE [LARGE SCALE GENOMIC DNA]</scope>
    <source>
        <strain evidence="6">HYN0004</strain>
    </source>
</reference>
<proteinExistence type="predicted"/>
<feature type="compositionally biased region" description="Polar residues" evidence="3">
    <location>
        <begin position="182"/>
        <end position="192"/>
    </location>
</feature>